<dbReference type="PANTHER" id="PTHR11527">
    <property type="entry name" value="HEAT-SHOCK PROTEIN 20 FAMILY MEMBER"/>
    <property type="match status" value="1"/>
</dbReference>
<dbReference type="Proteomes" id="UP000886130">
    <property type="component" value="Unassembled WGS sequence"/>
</dbReference>
<dbReference type="EMBL" id="DRTM01000032">
    <property type="protein sequence ID" value="HHE75574.1"/>
    <property type="molecule type" value="Genomic_DNA"/>
</dbReference>
<dbReference type="InterPro" id="IPR008978">
    <property type="entry name" value="HSP20-like_chaperone"/>
</dbReference>
<dbReference type="Gene3D" id="2.60.40.790">
    <property type="match status" value="1"/>
</dbReference>
<gene>
    <name evidence="5" type="ORF">ENL31_00415</name>
</gene>
<dbReference type="SUPFAM" id="SSF49764">
    <property type="entry name" value="HSP20-like chaperones"/>
    <property type="match status" value="1"/>
</dbReference>
<organism evidence="5">
    <name type="scientific">Candidatus Aciduliprofundum boonei</name>
    <dbReference type="NCBI Taxonomy" id="379547"/>
    <lineage>
        <taxon>Archaea</taxon>
        <taxon>Methanobacteriati</taxon>
        <taxon>Thermoplasmatota</taxon>
        <taxon>DHVE2 group</taxon>
        <taxon>Candidatus Aciduliprofundum</taxon>
    </lineage>
</organism>
<dbReference type="PROSITE" id="PS01031">
    <property type="entry name" value="SHSP"/>
    <property type="match status" value="1"/>
</dbReference>
<name>A0A7J3T9E8_9ARCH</name>
<dbReference type="InterPro" id="IPR031107">
    <property type="entry name" value="Small_HSP"/>
</dbReference>
<proteinExistence type="inferred from homology"/>
<feature type="domain" description="CS" evidence="4">
    <location>
        <begin position="33"/>
        <end position="138"/>
    </location>
</feature>
<reference evidence="5" key="1">
    <citation type="journal article" date="2020" name="mSystems">
        <title>Genome- and Community-Level Interaction Insights into Carbon Utilization and Element Cycling Functions of Hydrothermarchaeota in Hydrothermal Sediment.</title>
        <authorList>
            <person name="Zhou Z."/>
            <person name="Liu Y."/>
            <person name="Xu W."/>
            <person name="Pan J."/>
            <person name="Luo Z.H."/>
            <person name="Li M."/>
        </authorList>
    </citation>
    <scope>NUCLEOTIDE SEQUENCE [LARGE SCALE GENOMIC DNA]</scope>
    <source>
        <strain evidence="5">HyVt-85</strain>
    </source>
</reference>
<evidence type="ECO:0000259" key="3">
    <source>
        <dbReference type="PROSITE" id="PS01031"/>
    </source>
</evidence>
<comment type="similarity">
    <text evidence="1 2">Belongs to the small heat shock protein (HSP20) family.</text>
</comment>
<dbReference type="InterPro" id="IPR002068">
    <property type="entry name" value="A-crystallin/Hsp20_dom"/>
</dbReference>
<accession>A0A7J3T9E8</accession>
<dbReference type="CDD" id="cd06464">
    <property type="entry name" value="ACD_sHsps-like"/>
    <property type="match status" value="1"/>
</dbReference>
<dbReference type="Pfam" id="PF00011">
    <property type="entry name" value="HSP20"/>
    <property type="match status" value="1"/>
</dbReference>
<feature type="domain" description="SHSP" evidence="3">
    <location>
        <begin position="28"/>
        <end position="138"/>
    </location>
</feature>
<evidence type="ECO:0000256" key="2">
    <source>
        <dbReference type="RuleBase" id="RU003616"/>
    </source>
</evidence>
<protein>
    <submittedName>
        <fullName evidence="5">Hsp20/alpha crystallin family protein</fullName>
    </submittedName>
</protein>
<sequence>MVFGDRVFKEMHDMMTQMEREFDAMRREFTQDYKMPVMDIYETDEEVVIKAEMPGVRKEDIVLNVSPNSIEIQAELSEEKEENVRGYYKKERVLKRYYRTVSLPAKVSTDDIKAKFENGILVIRMKKEKGEKKRVSIE</sequence>
<evidence type="ECO:0000259" key="4">
    <source>
        <dbReference type="PROSITE" id="PS51203"/>
    </source>
</evidence>
<dbReference type="AlphaFoldDB" id="A0A7J3T9E8"/>
<dbReference type="PROSITE" id="PS51203">
    <property type="entry name" value="CS"/>
    <property type="match status" value="1"/>
</dbReference>
<evidence type="ECO:0000313" key="5">
    <source>
        <dbReference type="EMBL" id="HHE75574.1"/>
    </source>
</evidence>
<dbReference type="InterPro" id="IPR007052">
    <property type="entry name" value="CS_dom"/>
</dbReference>
<comment type="caution">
    <text evidence="5">The sequence shown here is derived from an EMBL/GenBank/DDBJ whole genome shotgun (WGS) entry which is preliminary data.</text>
</comment>
<evidence type="ECO:0000256" key="1">
    <source>
        <dbReference type="PROSITE-ProRule" id="PRU00285"/>
    </source>
</evidence>